<evidence type="ECO:0000313" key="4">
    <source>
        <dbReference type="EMBL" id="MEF3118166.1"/>
    </source>
</evidence>
<dbReference type="PIRSF" id="PIRSF036625">
    <property type="entry name" value="GAF_ANTAR"/>
    <property type="match status" value="1"/>
</dbReference>
<keyword evidence="1" id="KW-0805">Transcription regulation</keyword>
<dbReference type="Gene3D" id="3.30.450.40">
    <property type="match status" value="1"/>
</dbReference>
<dbReference type="InterPro" id="IPR036388">
    <property type="entry name" value="WH-like_DNA-bd_sf"/>
</dbReference>
<evidence type="ECO:0000256" key="1">
    <source>
        <dbReference type="ARBA" id="ARBA00023015"/>
    </source>
</evidence>
<gene>
    <name evidence="4" type="ORF">RB636_33940</name>
</gene>
<dbReference type="EMBL" id="JAVFKM010000025">
    <property type="protein sequence ID" value="MEF3118166.1"/>
    <property type="molecule type" value="Genomic_DNA"/>
</dbReference>
<dbReference type="RefSeq" id="WP_331789353.1">
    <property type="nucleotide sequence ID" value="NZ_JAVFKM010000025.1"/>
</dbReference>
<keyword evidence="2" id="KW-0804">Transcription</keyword>
<dbReference type="Pfam" id="PF01590">
    <property type="entry name" value="GAF"/>
    <property type="match status" value="1"/>
</dbReference>
<protein>
    <submittedName>
        <fullName evidence="4">GAF and ANTAR domain-containing protein</fullName>
    </submittedName>
</protein>
<dbReference type="SUPFAM" id="SSF55781">
    <property type="entry name" value="GAF domain-like"/>
    <property type="match status" value="1"/>
</dbReference>
<dbReference type="InterPro" id="IPR012074">
    <property type="entry name" value="GAF_ANTAR"/>
</dbReference>
<sequence>MDHDHHATAWQRISSAALSDGLALTTACRACAEDLDADFAGVTLVAAGELRLAAAATDECARLAEDAQLVTGEGPCTDAYTHRHLVEATDLHHASERWPAYAPIAAEHGARSVLALPLAIGTLSIGALDLYRRGPVPFTPHQKDRAGAYARILALLALNEHPHLLTTPPRPAQRGPQGYPPTVHTAAGVLAAKYDLTPDDALTRLRAHSFRHSQPLLHTAQYVLNHHRLDDSPPG</sequence>
<dbReference type="Gene3D" id="1.10.10.10">
    <property type="entry name" value="Winged helix-like DNA-binding domain superfamily/Winged helix DNA-binding domain"/>
    <property type="match status" value="1"/>
</dbReference>
<comment type="caution">
    <text evidence="4">The sequence shown here is derived from an EMBL/GenBank/DDBJ whole genome shotgun (WGS) entry which is preliminary data.</text>
</comment>
<name>A0ABU7X327_9ACTN</name>
<accession>A0ABU7X327</accession>
<dbReference type="Proteomes" id="UP001348265">
    <property type="component" value="Unassembled WGS sequence"/>
</dbReference>
<evidence type="ECO:0000313" key="5">
    <source>
        <dbReference type="Proteomes" id="UP001348265"/>
    </source>
</evidence>
<evidence type="ECO:0000256" key="2">
    <source>
        <dbReference type="ARBA" id="ARBA00023163"/>
    </source>
</evidence>
<dbReference type="InterPro" id="IPR029016">
    <property type="entry name" value="GAF-like_dom_sf"/>
</dbReference>
<proteinExistence type="predicted"/>
<reference evidence="4 5" key="1">
    <citation type="submission" date="2023-08" db="EMBL/GenBank/DDBJ databases">
        <authorList>
            <person name="Sharma P."/>
            <person name="Verma V."/>
            <person name="Mohan M.K."/>
            <person name="Dubey A.K."/>
        </authorList>
    </citation>
    <scope>NUCLEOTIDE SEQUENCE [LARGE SCALE GENOMIC DNA]</scope>
    <source>
        <strain evidence="4 5">ADP4</strain>
    </source>
</reference>
<dbReference type="InterPro" id="IPR003018">
    <property type="entry name" value="GAF"/>
</dbReference>
<feature type="domain" description="GAF" evidence="3">
    <location>
        <begin position="24"/>
        <end position="154"/>
    </location>
</feature>
<keyword evidence="5" id="KW-1185">Reference proteome</keyword>
<organism evidence="4 5">
    <name type="scientific">Streptomyces chrestomyceticus</name>
    <dbReference type="NCBI Taxonomy" id="68185"/>
    <lineage>
        <taxon>Bacteria</taxon>
        <taxon>Bacillati</taxon>
        <taxon>Actinomycetota</taxon>
        <taxon>Actinomycetes</taxon>
        <taxon>Kitasatosporales</taxon>
        <taxon>Streptomycetaceae</taxon>
        <taxon>Streptomyces</taxon>
    </lineage>
</organism>
<evidence type="ECO:0000259" key="3">
    <source>
        <dbReference type="Pfam" id="PF01590"/>
    </source>
</evidence>